<dbReference type="STRING" id="765440.A0A0C3F2Q0"/>
<feature type="non-terminal residue" evidence="2">
    <location>
        <position position="82"/>
    </location>
</feature>
<dbReference type="AlphaFoldDB" id="A0A0C3F2Q0"/>
<dbReference type="Pfam" id="PF13358">
    <property type="entry name" value="DDE_3"/>
    <property type="match status" value="1"/>
</dbReference>
<evidence type="ECO:0000313" key="2">
    <source>
        <dbReference type="EMBL" id="KIM74354.1"/>
    </source>
</evidence>
<sequence length="82" mass="9892">PKHTHRRAARWFKDDNIDVMTWPAQSPDINPIKHLWVDLKNTFKKYSVLPKELHEVEEWNNITLETYQNLIESMPRRIQAVI</sequence>
<dbReference type="Gene3D" id="3.30.420.10">
    <property type="entry name" value="Ribonuclease H-like superfamily/Ribonuclease H"/>
    <property type="match status" value="1"/>
</dbReference>
<dbReference type="Proteomes" id="UP000054166">
    <property type="component" value="Unassembled WGS sequence"/>
</dbReference>
<dbReference type="EMBL" id="KN833062">
    <property type="protein sequence ID" value="KIM74354.1"/>
    <property type="molecule type" value="Genomic_DNA"/>
</dbReference>
<dbReference type="InParanoid" id="A0A0C3F2Q0"/>
<keyword evidence="3" id="KW-1185">Reference proteome</keyword>
<evidence type="ECO:0000259" key="1">
    <source>
        <dbReference type="Pfam" id="PF13358"/>
    </source>
</evidence>
<dbReference type="OrthoDB" id="3226274at2759"/>
<reference evidence="2 3" key="1">
    <citation type="submission" date="2014-04" db="EMBL/GenBank/DDBJ databases">
        <authorList>
            <consortium name="DOE Joint Genome Institute"/>
            <person name="Kuo A."/>
            <person name="Tarkka M."/>
            <person name="Buscot F."/>
            <person name="Kohler A."/>
            <person name="Nagy L.G."/>
            <person name="Floudas D."/>
            <person name="Copeland A."/>
            <person name="Barry K.W."/>
            <person name="Cichocki N."/>
            <person name="Veneault-Fourrey C."/>
            <person name="LaButti K."/>
            <person name="Lindquist E.A."/>
            <person name="Lipzen A."/>
            <person name="Lundell T."/>
            <person name="Morin E."/>
            <person name="Murat C."/>
            <person name="Sun H."/>
            <person name="Tunlid A."/>
            <person name="Henrissat B."/>
            <person name="Grigoriev I.V."/>
            <person name="Hibbett D.S."/>
            <person name="Martin F."/>
            <person name="Nordberg H.P."/>
            <person name="Cantor M.N."/>
            <person name="Hua S.X."/>
        </authorList>
    </citation>
    <scope>NUCLEOTIDE SEQUENCE [LARGE SCALE GENOMIC DNA]</scope>
    <source>
        <strain evidence="2 3">F 1598</strain>
    </source>
</reference>
<feature type="domain" description="Tc1-like transposase DDE" evidence="1">
    <location>
        <begin position="3"/>
        <end position="45"/>
    </location>
</feature>
<protein>
    <recommendedName>
        <fullName evidence="1">Tc1-like transposase DDE domain-containing protein</fullName>
    </recommendedName>
</protein>
<dbReference type="InterPro" id="IPR038717">
    <property type="entry name" value="Tc1-like_DDE_dom"/>
</dbReference>
<organism evidence="2 3">
    <name type="scientific">Piloderma croceum (strain F 1598)</name>
    <dbReference type="NCBI Taxonomy" id="765440"/>
    <lineage>
        <taxon>Eukaryota</taxon>
        <taxon>Fungi</taxon>
        <taxon>Dikarya</taxon>
        <taxon>Basidiomycota</taxon>
        <taxon>Agaricomycotina</taxon>
        <taxon>Agaricomycetes</taxon>
        <taxon>Agaricomycetidae</taxon>
        <taxon>Atheliales</taxon>
        <taxon>Atheliaceae</taxon>
        <taxon>Piloderma</taxon>
    </lineage>
</organism>
<dbReference type="GO" id="GO:0003676">
    <property type="term" value="F:nucleic acid binding"/>
    <property type="evidence" value="ECO:0007669"/>
    <property type="project" value="InterPro"/>
</dbReference>
<evidence type="ECO:0000313" key="3">
    <source>
        <dbReference type="Proteomes" id="UP000054166"/>
    </source>
</evidence>
<proteinExistence type="predicted"/>
<feature type="non-terminal residue" evidence="2">
    <location>
        <position position="1"/>
    </location>
</feature>
<accession>A0A0C3F2Q0</accession>
<reference evidence="3" key="2">
    <citation type="submission" date="2015-01" db="EMBL/GenBank/DDBJ databases">
        <title>Evolutionary Origins and Diversification of the Mycorrhizal Mutualists.</title>
        <authorList>
            <consortium name="DOE Joint Genome Institute"/>
            <consortium name="Mycorrhizal Genomics Consortium"/>
            <person name="Kohler A."/>
            <person name="Kuo A."/>
            <person name="Nagy L.G."/>
            <person name="Floudas D."/>
            <person name="Copeland A."/>
            <person name="Barry K.W."/>
            <person name="Cichocki N."/>
            <person name="Veneault-Fourrey C."/>
            <person name="LaButti K."/>
            <person name="Lindquist E.A."/>
            <person name="Lipzen A."/>
            <person name="Lundell T."/>
            <person name="Morin E."/>
            <person name="Murat C."/>
            <person name="Riley R."/>
            <person name="Ohm R."/>
            <person name="Sun H."/>
            <person name="Tunlid A."/>
            <person name="Henrissat B."/>
            <person name="Grigoriev I.V."/>
            <person name="Hibbett D.S."/>
            <person name="Martin F."/>
        </authorList>
    </citation>
    <scope>NUCLEOTIDE SEQUENCE [LARGE SCALE GENOMIC DNA]</scope>
    <source>
        <strain evidence="3">F 1598</strain>
    </source>
</reference>
<dbReference type="InterPro" id="IPR036397">
    <property type="entry name" value="RNaseH_sf"/>
</dbReference>
<dbReference type="HOGENOM" id="CLU_033666_12_4_1"/>
<gene>
    <name evidence="2" type="ORF">PILCRDRAFT_42535</name>
</gene>
<name>A0A0C3F2Q0_PILCF</name>